<feature type="compositionally biased region" description="Basic and acidic residues" evidence="1">
    <location>
        <begin position="74"/>
        <end position="97"/>
    </location>
</feature>
<proteinExistence type="predicted"/>
<sequence length="111" mass="12452">MGAQRALEGQDEERQRDEGLRHDDGHGREGDLDADDLELLTDQSAAPERVEQCEAPDDGRKDEGEQDEGSDQPLARERRAGEHQGHRHTEQHAERGRRGGGRQRQLQRGPG</sequence>
<evidence type="ECO:0000256" key="1">
    <source>
        <dbReference type="SAM" id="MobiDB-lite"/>
    </source>
</evidence>
<feature type="compositionally biased region" description="Basic and acidic residues" evidence="1">
    <location>
        <begin position="48"/>
        <end position="63"/>
    </location>
</feature>
<dbReference type="Proteomes" id="UP001321475">
    <property type="component" value="Chromosome"/>
</dbReference>
<reference evidence="3" key="1">
    <citation type="journal article" date="2019" name="Int. J. Syst. Evol. Microbiol.">
        <title>The Global Catalogue of Microorganisms (GCM) 10K type strain sequencing project: providing services to taxonomists for standard genome sequencing and annotation.</title>
        <authorList>
            <consortium name="The Broad Institute Genomics Platform"/>
            <consortium name="The Broad Institute Genome Sequencing Center for Infectious Disease"/>
            <person name="Wu L."/>
            <person name="Ma J."/>
        </authorList>
    </citation>
    <scope>NUCLEOTIDE SEQUENCE [LARGE SCALE GENOMIC DNA]</scope>
    <source>
        <strain evidence="3">NBRC 108565</strain>
    </source>
</reference>
<dbReference type="EMBL" id="AP027729">
    <property type="protein sequence ID" value="BDZ42387.1"/>
    <property type="molecule type" value="Genomic_DNA"/>
</dbReference>
<accession>A0ABM8G2X9</accession>
<feature type="compositionally biased region" description="Basic and acidic residues" evidence="1">
    <location>
        <begin position="12"/>
        <end position="31"/>
    </location>
</feature>
<name>A0ABM8G2X9_9CELL</name>
<evidence type="ECO:0000313" key="2">
    <source>
        <dbReference type="EMBL" id="BDZ42387.1"/>
    </source>
</evidence>
<protein>
    <submittedName>
        <fullName evidence="2">Uncharacterized protein</fullName>
    </submittedName>
</protein>
<keyword evidence="3" id="KW-1185">Reference proteome</keyword>
<gene>
    <name evidence="2" type="ORF">GCM10025865_16860</name>
</gene>
<evidence type="ECO:0000313" key="3">
    <source>
        <dbReference type="Proteomes" id="UP001321475"/>
    </source>
</evidence>
<feature type="region of interest" description="Disordered" evidence="1">
    <location>
        <begin position="1"/>
        <end position="111"/>
    </location>
</feature>
<organism evidence="2 3">
    <name type="scientific">Paraoerskovia sediminicola</name>
    <dbReference type="NCBI Taxonomy" id="1138587"/>
    <lineage>
        <taxon>Bacteria</taxon>
        <taxon>Bacillati</taxon>
        <taxon>Actinomycetota</taxon>
        <taxon>Actinomycetes</taxon>
        <taxon>Micrococcales</taxon>
        <taxon>Cellulomonadaceae</taxon>
        <taxon>Paraoerskovia</taxon>
    </lineage>
</organism>